<dbReference type="PROSITE" id="PS51480">
    <property type="entry name" value="DHAL"/>
    <property type="match status" value="1"/>
</dbReference>
<keyword evidence="3" id="KW-0418">Kinase</keyword>
<dbReference type="Pfam" id="PF21645">
    <property type="entry name" value="FakA-like_M"/>
    <property type="match status" value="1"/>
</dbReference>
<dbReference type="InterPro" id="IPR050270">
    <property type="entry name" value="DegV_domain_contain"/>
</dbReference>
<feature type="compositionally biased region" description="Basic and acidic residues" evidence="1">
    <location>
        <begin position="205"/>
        <end position="215"/>
    </location>
</feature>
<proteinExistence type="predicted"/>
<dbReference type="InterPro" id="IPR048394">
    <property type="entry name" value="FakA-like_M"/>
</dbReference>
<protein>
    <submittedName>
        <fullName evidence="3">Dihydroxyacetone kinase family protein</fullName>
    </submittedName>
</protein>
<dbReference type="Proteomes" id="UP000791080">
    <property type="component" value="Unassembled WGS sequence"/>
</dbReference>
<keyword evidence="3" id="KW-0808">Transferase</keyword>
<feature type="region of interest" description="Disordered" evidence="1">
    <location>
        <begin position="205"/>
        <end position="238"/>
    </location>
</feature>
<comment type="caution">
    <text evidence="3">The sequence shown here is derived from an EMBL/GenBank/DDBJ whole genome shotgun (WGS) entry which is preliminary data.</text>
</comment>
<sequence>MRNLDVLLLRRWAEDCVAALELHRERIDGINVFPVPDADTGTNLLNTMRAASERVAPLPGGATLGEVASALATGALLGARGNSGVILSQMLRGLAEAVRDLDLVDAPRMAHALAGVERVARTAVTEPAPGTMLTVLAGCVEAVETSSGNTLLDVLAAAVAGAERALLATPGQQDALAATGVVDAGGCGVLVILDALLALVEDRPPSADGARRDALSRVPLRTGSGDSTTRGAAPDADELGDDYDHEVMYLLADSDEDRVAELRVALTAIGDCVSVAGDGAGHWAVHVHCADVGAAVERGIELGRPHRVRVRRLVTASGRRPPGPARRRRRPASPRAGRWSRSWPVRAG</sequence>
<feature type="compositionally biased region" description="Low complexity" evidence="1">
    <location>
        <begin position="333"/>
        <end position="348"/>
    </location>
</feature>
<feature type="domain" description="DhaL" evidence="2">
    <location>
        <begin position="7"/>
        <end position="198"/>
    </location>
</feature>
<reference evidence="3 4" key="1">
    <citation type="submission" date="2022-06" db="EMBL/GenBank/DDBJ databases">
        <title>Genomic Encyclopedia of Type Strains, Phase I: the one thousand microbial genomes (KMG-I) project.</title>
        <authorList>
            <person name="Kyrpides N."/>
        </authorList>
    </citation>
    <scope>NUCLEOTIDE SEQUENCE [LARGE SCALE GENOMIC DNA]</scope>
    <source>
        <strain evidence="3 4">DSM 43889</strain>
    </source>
</reference>
<dbReference type="Pfam" id="PF02734">
    <property type="entry name" value="Dak2"/>
    <property type="match status" value="1"/>
</dbReference>
<name>A0ABT1JJX4_ACTCY</name>
<dbReference type="Gene3D" id="1.25.40.340">
    <property type="match status" value="1"/>
</dbReference>
<dbReference type="InterPro" id="IPR004007">
    <property type="entry name" value="DhaL_dom"/>
</dbReference>
<dbReference type="SMART" id="SM01120">
    <property type="entry name" value="Dak2"/>
    <property type="match status" value="1"/>
</dbReference>
<dbReference type="SUPFAM" id="SSF101473">
    <property type="entry name" value="DhaL-like"/>
    <property type="match status" value="1"/>
</dbReference>
<dbReference type="PANTHER" id="PTHR33434">
    <property type="entry name" value="DEGV DOMAIN-CONTAINING PROTEIN DR_1986-RELATED"/>
    <property type="match status" value="1"/>
</dbReference>
<dbReference type="EMBL" id="AUBJ02000001">
    <property type="protein sequence ID" value="MCP2332036.1"/>
    <property type="molecule type" value="Genomic_DNA"/>
</dbReference>
<dbReference type="GO" id="GO:0016301">
    <property type="term" value="F:kinase activity"/>
    <property type="evidence" value="ECO:0007669"/>
    <property type="project" value="UniProtKB-KW"/>
</dbReference>
<feature type="region of interest" description="Disordered" evidence="1">
    <location>
        <begin position="315"/>
        <end position="348"/>
    </location>
</feature>
<keyword evidence="4" id="KW-1185">Reference proteome</keyword>
<evidence type="ECO:0000313" key="3">
    <source>
        <dbReference type="EMBL" id="MCP2332036.1"/>
    </source>
</evidence>
<dbReference type="PANTHER" id="PTHR33434:SF4">
    <property type="entry name" value="PHOSPHATASE PROTEIN"/>
    <property type="match status" value="1"/>
</dbReference>
<dbReference type="InterPro" id="IPR036117">
    <property type="entry name" value="DhaL_dom_sf"/>
</dbReference>
<organism evidence="3 4">
    <name type="scientific">Actinoalloteichus caeruleus DSM 43889</name>
    <dbReference type="NCBI Taxonomy" id="1120930"/>
    <lineage>
        <taxon>Bacteria</taxon>
        <taxon>Bacillati</taxon>
        <taxon>Actinomycetota</taxon>
        <taxon>Actinomycetes</taxon>
        <taxon>Pseudonocardiales</taxon>
        <taxon>Pseudonocardiaceae</taxon>
        <taxon>Actinoalloteichus</taxon>
        <taxon>Actinoalloteichus cyanogriseus</taxon>
    </lineage>
</organism>
<evidence type="ECO:0000259" key="2">
    <source>
        <dbReference type="PROSITE" id="PS51480"/>
    </source>
</evidence>
<dbReference type="RefSeq" id="WP_253860202.1">
    <property type="nucleotide sequence ID" value="NZ_AUBJ02000001.1"/>
</dbReference>
<gene>
    <name evidence="3" type="ORF">G443_002306</name>
</gene>
<evidence type="ECO:0000256" key="1">
    <source>
        <dbReference type="SAM" id="MobiDB-lite"/>
    </source>
</evidence>
<accession>A0ABT1JJX4</accession>
<evidence type="ECO:0000313" key="4">
    <source>
        <dbReference type="Proteomes" id="UP000791080"/>
    </source>
</evidence>